<reference evidence="2 3" key="1">
    <citation type="submission" date="2021-06" db="EMBL/GenBank/DDBJ databases">
        <title>Caerostris darwini draft genome.</title>
        <authorList>
            <person name="Kono N."/>
            <person name="Arakawa K."/>
        </authorList>
    </citation>
    <scope>NUCLEOTIDE SEQUENCE [LARGE SCALE GENOMIC DNA]</scope>
</reference>
<name>A0AAV4SNC1_9ARAC</name>
<proteinExistence type="predicted"/>
<evidence type="ECO:0000256" key="1">
    <source>
        <dbReference type="SAM" id="SignalP"/>
    </source>
</evidence>
<comment type="caution">
    <text evidence="2">The sequence shown here is derived from an EMBL/GenBank/DDBJ whole genome shotgun (WGS) entry which is preliminary data.</text>
</comment>
<dbReference type="EMBL" id="BPLQ01008122">
    <property type="protein sequence ID" value="GIY34972.1"/>
    <property type="molecule type" value="Genomic_DNA"/>
</dbReference>
<feature type="chain" id="PRO_5043450334" description="Secreted protein" evidence="1">
    <location>
        <begin position="29"/>
        <end position="100"/>
    </location>
</feature>
<keyword evidence="1" id="KW-0732">Signal</keyword>
<accession>A0AAV4SNC1</accession>
<dbReference type="AlphaFoldDB" id="A0AAV4SNC1"/>
<gene>
    <name evidence="2" type="ORF">CDAR_216081</name>
</gene>
<sequence>MHPAFLSYLGLWEVLITVSSIGHHYCHGRRIHRFLISSLHFPFGSANDFKNKEGAGQTMDEQVRVSCYRLPFRPTWMGHRKVNKMSWTEGIKKRLQLLIL</sequence>
<evidence type="ECO:0000313" key="2">
    <source>
        <dbReference type="EMBL" id="GIY34972.1"/>
    </source>
</evidence>
<feature type="signal peptide" evidence="1">
    <location>
        <begin position="1"/>
        <end position="28"/>
    </location>
</feature>
<organism evidence="2 3">
    <name type="scientific">Caerostris darwini</name>
    <dbReference type="NCBI Taxonomy" id="1538125"/>
    <lineage>
        <taxon>Eukaryota</taxon>
        <taxon>Metazoa</taxon>
        <taxon>Ecdysozoa</taxon>
        <taxon>Arthropoda</taxon>
        <taxon>Chelicerata</taxon>
        <taxon>Arachnida</taxon>
        <taxon>Araneae</taxon>
        <taxon>Araneomorphae</taxon>
        <taxon>Entelegynae</taxon>
        <taxon>Araneoidea</taxon>
        <taxon>Araneidae</taxon>
        <taxon>Caerostris</taxon>
    </lineage>
</organism>
<evidence type="ECO:0008006" key="4">
    <source>
        <dbReference type="Google" id="ProtNLM"/>
    </source>
</evidence>
<evidence type="ECO:0000313" key="3">
    <source>
        <dbReference type="Proteomes" id="UP001054837"/>
    </source>
</evidence>
<dbReference type="Proteomes" id="UP001054837">
    <property type="component" value="Unassembled WGS sequence"/>
</dbReference>
<keyword evidence="3" id="KW-1185">Reference proteome</keyword>
<protein>
    <recommendedName>
        <fullName evidence="4">Secreted protein</fullName>
    </recommendedName>
</protein>